<dbReference type="STRING" id="692275.M3DAP1"/>
<feature type="transmembrane region" description="Helical" evidence="1">
    <location>
        <begin position="46"/>
        <end position="66"/>
    </location>
</feature>
<dbReference type="OrthoDB" id="15108at2759"/>
<evidence type="ECO:0000313" key="2">
    <source>
        <dbReference type="EMBL" id="EMF15165.1"/>
    </source>
</evidence>
<evidence type="ECO:0000256" key="1">
    <source>
        <dbReference type="SAM" id="Phobius"/>
    </source>
</evidence>
<dbReference type="RefSeq" id="XP_016763286.1">
    <property type="nucleotide sequence ID" value="XM_016901845.1"/>
</dbReference>
<sequence length="86" mass="10013">MVLLGAFRPTLRRMAGHNAVNLDPALVKYANMYVKRHEYFKWTPRTARISFTFVIAIPSVALYYAWTTDGKWEMRGKLRGDVISEF</sequence>
<keyword evidence="2" id="KW-0830">Ubiquinone</keyword>
<reference evidence="2 3" key="1">
    <citation type="journal article" date="2012" name="PLoS Pathog.">
        <title>Diverse lifestyles and strategies of plant pathogenesis encoded in the genomes of eighteen Dothideomycetes fungi.</title>
        <authorList>
            <person name="Ohm R.A."/>
            <person name="Feau N."/>
            <person name="Henrissat B."/>
            <person name="Schoch C.L."/>
            <person name="Horwitz B.A."/>
            <person name="Barry K.W."/>
            <person name="Condon B.J."/>
            <person name="Copeland A.C."/>
            <person name="Dhillon B."/>
            <person name="Glaser F."/>
            <person name="Hesse C.N."/>
            <person name="Kosti I."/>
            <person name="LaButti K."/>
            <person name="Lindquist E.A."/>
            <person name="Lucas S."/>
            <person name="Salamov A.A."/>
            <person name="Bradshaw R.E."/>
            <person name="Ciuffetti L."/>
            <person name="Hamelin R.C."/>
            <person name="Kema G.H.J."/>
            <person name="Lawrence C."/>
            <person name="Scott J.A."/>
            <person name="Spatafora J.W."/>
            <person name="Turgeon B.G."/>
            <person name="de Wit P.J.G.M."/>
            <person name="Zhong S."/>
            <person name="Goodwin S.B."/>
            <person name="Grigoriev I.V."/>
        </authorList>
    </citation>
    <scope>NUCLEOTIDE SEQUENCE [LARGE SCALE GENOMIC DNA]</scope>
    <source>
        <strain evidence="2 3">SO2202</strain>
    </source>
</reference>
<keyword evidence="1" id="KW-0812">Transmembrane</keyword>
<dbReference type="eggNOG" id="ENOG502S8RT">
    <property type="taxonomic scope" value="Eukaryota"/>
</dbReference>
<dbReference type="GeneID" id="27898982"/>
<keyword evidence="3" id="KW-1185">Reference proteome</keyword>
<dbReference type="PANTHER" id="PTHR39476:SF1">
    <property type="entry name" value="NADH DEHYDROGENASE [UBIQUINONE] 1 BETA SUBCOMPLEX SUBUNIT 4"/>
    <property type="match status" value="1"/>
</dbReference>
<organism evidence="2 3">
    <name type="scientific">Sphaerulina musiva (strain SO2202)</name>
    <name type="common">Poplar stem canker fungus</name>
    <name type="synonym">Septoria musiva</name>
    <dbReference type="NCBI Taxonomy" id="692275"/>
    <lineage>
        <taxon>Eukaryota</taxon>
        <taxon>Fungi</taxon>
        <taxon>Dikarya</taxon>
        <taxon>Ascomycota</taxon>
        <taxon>Pezizomycotina</taxon>
        <taxon>Dothideomycetes</taxon>
        <taxon>Dothideomycetidae</taxon>
        <taxon>Mycosphaerellales</taxon>
        <taxon>Mycosphaerellaceae</taxon>
        <taxon>Sphaerulina</taxon>
    </lineage>
</organism>
<dbReference type="OMA" id="RYKYWRW"/>
<dbReference type="HOGENOM" id="CLU_183941_2_0_1"/>
<keyword evidence="1" id="KW-0472">Membrane</keyword>
<name>M3DAP1_SPHMS</name>
<dbReference type="EMBL" id="KB456261">
    <property type="protein sequence ID" value="EMF15165.1"/>
    <property type="molecule type" value="Genomic_DNA"/>
</dbReference>
<accession>M3DAP1</accession>
<gene>
    <name evidence="2" type="ORF">SEPMUDRAFT_123522</name>
</gene>
<dbReference type="PANTHER" id="PTHR39476">
    <property type="entry name" value="NADH:UBIQUINONE OXIDOREDUCTASE 6.6KD SUBUNIT"/>
    <property type="match status" value="1"/>
</dbReference>
<dbReference type="AlphaFoldDB" id="M3DAP1"/>
<evidence type="ECO:0000313" key="3">
    <source>
        <dbReference type="Proteomes" id="UP000016931"/>
    </source>
</evidence>
<protein>
    <submittedName>
        <fullName evidence="2">NADH:ubiquinone oxidoreductase 6.6kD subunit</fullName>
    </submittedName>
</protein>
<dbReference type="Proteomes" id="UP000016931">
    <property type="component" value="Unassembled WGS sequence"/>
</dbReference>
<keyword evidence="1" id="KW-1133">Transmembrane helix</keyword>
<proteinExistence type="predicted"/>